<feature type="region of interest" description="Disordered" evidence="2">
    <location>
        <begin position="1"/>
        <end position="54"/>
    </location>
</feature>
<comment type="caution">
    <text evidence="3">The sequence shown here is derived from an EMBL/GenBank/DDBJ whole genome shotgun (WGS) entry which is preliminary data.</text>
</comment>
<dbReference type="InterPro" id="IPR012611">
    <property type="entry name" value="SASP_SspK"/>
</dbReference>
<dbReference type="Proteomes" id="UP001596494">
    <property type="component" value="Unassembled WGS sequence"/>
</dbReference>
<evidence type="ECO:0000313" key="4">
    <source>
        <dbReference type="Proteomes" id="UP001596494"/>
    </source>
</evidence>
<keyword evidence="4" id="KW-1185">Reference proteome</keyword>
<accession>A0ABW2K0H9</accession>
<proteinExistence type="predicted"/>
<dbReference type="Pfam" id="PF08176">
    <property type="entry name" value="SspK"/>
    <property type="match status" value="1"/>
</dbReference>
<reference evidence="4" key="1">
    <citation type="journal article" date="2019" name="Int. J. Syst. Evol. Microbiol.">
        <title>The Global Catalogue of Microorganisms (GCM) 10K type strain sequencing project: providing services to taxonomists for standard genome sequencing and annotation.</title>
        <authorList>
            <consortium name="The Broad Institute Genomics Platform"/>
            <consortium name="The Broad Institute Genome Sequencing Center for Infectious Disease"/>
            <person name="Wu L."/>
            <person name="Ma J."/>
        </authorList>
    </citation>
    <scope>NUCLEOTIDE SEQUENCE [LARGE SCALE GENOMIC DNA]</scope>
    <source>
        <strain evidence="4">CCUG 73951</strain>
    </source>
</reference>
<dbReference type="EMBL" id="JBHTBY010000004">
    <property type="protein sequence ID" value="MFC7320244.1"/>
    <property type="molecule type" value="Genomic_DNA"/>
</dbReference>
<evidence type="ECO:0000313" key="3">
    <source>
        <dbReference type="EMBL" id="MFC7320244.1"/>
    </source>
</evidence>
<evidence type="ECO:0000256" key="1">
    <source>
        <dbReference type="ARBA" id="ARBA00022969"/>
    </source>
</evidence>
<feature type="compositionally biased region" description="Basic and acidic residues" evidence="2">
    <location>
        <begin position="28"/>
        <end position="48"/>
    </location>
</feature>
<protein>
    <submittedName>
        <fullName evidence="3">Small, acid-soluble spore protein K</fullName>
    </submittedName>
</protein>
<gene>
    <name evidence="3" type="ORF">ACFQMN_05090</name>
</gene>
<name>A0ABW2K0H9_9BACI</name>
<sequence>MRNKAKGFPNRKMTSSPDDQSEYLALKPDGKINSKPQERALHSREREVNQGGKY</sequence>
<keyword evidence="1" id="KW-0749">Sporulation</keyword>
<organism evidence="3 4">
    <name type="scientific">Halobacillus campisalis</name>
    <dbReference type="NCBI Taxonomy" id="435909"/>
    <lineage>
        <taxon>Bacteria</taxon>
        <taxon>Bacillati</taxon>
        <taxon>Bacillota</taxon>
        <taxon>Bacilli</taxon>
        <taxon>Bacillales</taxon>
        <taxon>Bacillaceae</taxon>
        <taxon>Halobacillus</taxon>
    </lineage>
</organism>
<dbReference type="RefSeq" id="WP_253937365.1">
    <property type="nucleotide sequence ID" value="NZ_JAPVRC010000012.1"/>
</dbReference>
<evidence type="ECO:0000256" key="2">
    <source>
        <dbReference type="SAM" id="MobiDB-lite"/>
    </source>
</evidence>